<organism evidence="1 2">
    <name type="scientific">Janthinobacterium agaricidamnosum NBRC 102515 = DSM 9628</name>
    <dbReference type="NCBI Taxonomy" id="1349767"/>
    <lineage>
        <taxon>Bacteria</taxon>
        <taxon>Pseudomonadati</taxon>
        <taxon>Pseudomonadota</taxon>
        <taxon>Betaproteobacteria</taxon>
        <taxon>Burkholderiales</taxon>
        <taxon>Oxalobacteraceae</taxon>
        <taxon>Janthinobacterium</taxon>
    </lineage>
</organism>
<keyword evidence="2" id="KW-1185">Reference proteome</keyword>
<name>W0UZV3_9BURK</name>
<sequence length="50" mass="5720">MREARPFPAQGFGCCSLSRASQILFCKNDILIAPSFNWNYIKIVLILIFL</sequence>
<accession>W0UZV3</accession>
<dbReference type="STRING" id="1349767.GJA_1453"/>
<reference evidence="1 2" key="1">
    <citation type="journal article" date="2015" name="Genome Announc.">
        <title>Genome Sequence of Mushroom Soft-Rot Pathogen Janthinobacterium agaricidamnosum.</title>
        <authorList>
            <person name="Graupner K."/>
            <person name="Lackner G."/>
            <person name="Hertweck C."/>
        </authorList>
    </citation>
    <scope>NUCLEOTIDE SEQUENCE [LARGE SCALE GENOMIC DNA]</scope>
    <source>
        <strain evidence="2">NBRC 102515 / DSM 9628</strain>
    </source>
</reference>
<dbReference type="KEGG" id="jag:GJA_1453"/>
<dbReference type="Proteomes" id="UP000027604">
    <property type="component" value="Chromosome I"/>
</dbReference>
<dbReference type="HOGENOM" id="CLU_3118701_0_0_4"/>
<proteinExistence type="predicted"/>
<gene>
    <name evidence="1" type="ORF">GJA_1453</name>
</gene>
<evidence type="ECO:0000313" key="1">
    <source>
        <dbReference type="EMBL" id="CDG82104.1"/>
    </source>
</evidence>
<dbReference type="AlphaFoldDB" id="W0UZV3"/>
<protein>
    <submittedName>
        <fullName evidence="1">Uncharacterized protein</fullName>
    </submittedName>
</protein>
<evidence type="ECO:0000313" key="2">
    <source>
        <dbReference type="Proteomes" id="UP000027604"/>
    </source>
</evidence>
<dbReference type="EMBL" id="HG322949">
    <property type="protein sequence ID" value="CDG82104.1"/>
    <property type="molecule type" value="Genomic_DNA"/>
</dbReference>